<name>A0ABY3R7G2_9BRAD</name>
<dbReference type="SUPFAM" id="SSF54506">
    <property type="entry name" value="Diaminopimelate epimerase-like"/>
    <property type="match status" value="1"/>
</dbReference>
<keyword evidence="4" id="KW-1185">Reference proteome</keyword>
<dbReference type="Proteomes" id="UP001431010">
    <property type="component" value="Chromosome"/>
</dbReference>
<dbReference type="RefSeq" id="WP_231318809.1">
    <property type="nucleotide sequence ID" value="NZ_CP088156.1"/>
</dbReference>
<evidence type="ECO:0000256" key="1">
    <source>
        <dbReference type="ARBA" id="ARBA00008270"/>
    </source>
</evidence>
<accession>A0ABY3R7G2</accession>
<gene>
    <name evidence="3" type="ORF">LQG66_27590</name>
</gene>
<dbReference type="Pfam" id="PF02567">
    <property type="entry name" value="PhzC-PhzF"/>
    <property type="match status" value="1"/>
</dbReference>
<proteinExistence type="inferred from homology"/>
<dbReference type="Gene3D" id="3.10.310.10">
    <property type="entry name" value="Diaminopimelate Epimerase, Chain A, domain 1"/>
    <property type="match status" value="2"/>
</dbReference>
<evidence type="ECO:0000256" key="2">
    <source>
        <dbReference type="ARBA" id="ARBA00023235"/>
    </source>
</evidence>
<organism evidence="3 4">
    <name type="scientific">Bradyrhizobium ontarionense</name>
    <dbReference type="NCBI Taxonomy" id="2898149"/>
    <lineage>
        <taxon>Bacteria</taxon>
        <taxon>Pseudomonadati</taxon>
        <taxon>Pseudomonadota</taxon>
        <taxon>Alphaproteobacteria</taxon>
        <taxon>Hyphomicrobiales</taxon>
        <taxon>Nitrobacteraceae</taxon>
        <taxon>Bradyrhizobium</taxon>
    </lineage>
</organism>
<comment type="similarity">
    <text evidence="1">Belongs to the PhzF family.</text>
</comment>
<dbReference type="PIRSF" id="PIRSF016184">
    <property type="entry name" value="PhzC_PhzF"/>
    <property type="match status" value="1"/>
</dbReference>
<evidence type="ECO:0000313" key="4">
    <source>
        <dbReference type="Proteomes" id="UP001431010"/>
    </source>
</evidence>
<dbReference type="InterPro" id="IPR003719">
    <property type="entry name" value="Phenazine_PhzF-like"/>
</dbReference>
<dbReference type="PANTHER" id="PTHR13774">
    <property type="entry name" value="PHENAZINE BIOSYNTHESIS PROTEIN"/>
    <property type="match status" value="1"/>
</dbReference>
<evidence type="ECO:0000313" key="3">
    <source>
        <dbReference type="EMBL" id="UFZ02987.1"/>
    </source>
</evidence>
<sequence length="282" mass="29858">MIIQHIAAFTDGPTGGNPAGVVICEALPDAATMQAMAAEIGYSETAFAAPVDGAWRVRYFAPEAEVDFCGHATIALGAALARHERSGTFALKLNHADITVDGHHSATDWSASFRSPPTQTRSLSSAALDETLALFALSPDDLDPRIPPIVAHAGMDHPVIALRDRNRLGAVSYDFGRGQELAQRERFCTFALVHAETPQLFHARNPFPFGGVYEDPATGAAAAALAGYLRELAWPAQEPIVIRQGEDMGVPCCLRVDLDGPVGAPVRVSGSVRLIGADAQPV</sequence>
<dbReference type="PANTHER" id="PTHR13774:SF39">
    <property type="entry name" value="BIOSYNTHESIS PROTEIN, PUTATIVE-RELATED"/>
    <property type="match status" value="1"/>
</dbReference>
<dbReference type="NCBIfam" id="TIGR00654">
    <property type="entry name" value="PhzF_family"/>
    <property type="match status" value="1"/>
</dbReference>
<keyword evidence="2" id="KW-0413">Isomerase</keyword>
<protein>
    <submittedName>
        <fullName evidence="3">PhzF family phenazine biosynthesis protein</fullName>
    </submittedName>
</protein>
<reference evidence="3" key="1">
    <citation type="journal article" date="2024" name="Antonie Van Leeuwenhoek">
        <title>Bradyrhizobium ontarionense sp. nov., a novel bacterial symbiont isolated from Aeschynomene indica (Indian jointvetch), harbours photosynthesis, nitrogen fixation and nitrous oxide (N2O) reductase genes.</title>
        <authorList>
            <person name="Bromfield E.S.P."/>
            <person name="Cloutier S."/>
        </authorList>
    </citation>
    <scope>NUCLEOTIDE SEQUENCE</scope>
    <source>
        <strain evidence="3">A19</strain>
    </source>
</reference>
<dbReference type="EMBL" id="CP088156">
    <property type="protein sequence ID" value="UFZ02987.1"/>
    <property type="molecule type" value="Genomic_DNA"/>
</dbReference>